<dbReference type="AlphaFoldDB" id="A0A9P9EAB4"/>
<dbReference type="PANTHER" id="PTHR35910:SF1">
    <property type="entry name" value="2EXR DOMAIN-CONTAINING PROTEIN"/>
    <property type="match status" value="1"/>
</dbReference>
<organism evidence="3 4">
    <name type="scientific">Dactylonectria macrodidyma</name>
    <dbReference type="NCBI Taxonomy" id="307937"/>
    <lineage>
        <taxon>Eukaryota</taxon>
        <taxon>Fungi</taxon>
        <taxon>Dikarya</taxon>
        <taxon>Ascomycota</taxon>
        <taxon>Pezizomycotina</taxon>
        <taxon>Sordariomycetes</taxon>
        <taxon>Hypocreomycetidae</taxon>
        <taxon>Hypocreales</taxon>
        <taxon>Nectriaceae</taxon>
        <taxon>Dactylonectria</taxon>
    </lineage>
</organism>
<dbReference type="EMBL" id="JAGMUV010000016">
    <property type="protein sequence ID" value="KAH7132881.1"/>
    <property type="molecule type" value="Genomic_DNA"/>
</dbReference>
<accession>A0A9P9EAB4</accession>
<feature type="domain" description="2EXR" evidence="1">
    <location>
        <begin position="90"/>
        <end position="164"/>
    </location>
</feature>
<dbReference type="Pfam" id="PF20150">
    <property type="entry name" value="2EXR"/>
    <property type="match status" value="1"/>
</dbReference>
<dbReference type="EMBL" id="JAGMUV010000050">
    <property type="protein sequence ID" value="KAH7109676.1"/>
    <property type="molecule type" value="Genomic_DNA"/>
</dbReference>
<keyword evidence="4" id="KW-1185">Reference proteome</keyword>
<sequence length="218" mass="25758">MAVRVGDESEYELVRIRFAQIRDDFLRHQQFDHRVLRIPQKYWLQYIFIRPFIGEVGELYSDASFHPAASSQDSSPITDEKQMNHAREHFPQFIRLPTEVQIIIWLHTIPTHQITRIKHSEKPGLRIQPTLPVALSVCRQSRHEALRHLEHLPLTDEEKETRKVPCDVKTGILQCNHREYDTEYPGAKYSWCLIRGPHSHLNDQSHPWKSFRTISDLL</sequence>
<dbReference type="InterPro" id="IPR045518">
    <property type="entry name" value="2EXR"/>
</dbReference>
<dbReference type="Proteomes" id="UP000738349">
    <property type="component" value="Unassembled WGS sequence"/>
</dbReference>
<name>A0A9P9EAB4_9HYPO</name>
<dbReference type="OrthoDB" id="3561261at2759"/>
<reference evidence="3" key="1">
    <citation type="journal article" date="2021" name="Nat. Commun.">
        <title>Genetic determinants of endophytism in the Arabidopsis root mycobiome.</title>
        <authorList>
            <person name="Mesny F."/>
            <person name="Miyauchi S."/>
            <person name="Thiergart T."/>
            <person name="Pickel B."/>
            <person name="Atanasova L."/>
            <person name="Karlsson M."/>
            <person name="Huettel B."/>
            <person name="Barry K.W."/>
            <person name="Haridas S."/>
            <person name="Chen C."/>
            <person name="Bauer D."/>
            <person name="Andreopoulos W."/>
            <person name="Pangilinan J."/>
            <person name="LaButti K."/>
            <person name="Riley R."/>
            <person name="Lipzen A."/>
            <person name="Clum A."/>
            <person name="Drula E."/>
            <person name="Henrissat B."/>
            <person name="Kohler A."/>
            <person name="Grigoriev I.V."/>
            <person name="Martin F.M."/>
            <person name="Hacquard S."/>
        </authorList>
    </citation>
    <scope>NUCLEOTIDE SEQUENCE</scope>
    <source>
        <strain evidence="3">MPI-CAGE-AT-0147</strain>
    </source>
</reference>
<evidence type="ECO:0000313" key="3">
    <source>
        <dbReference type="EMBL" id="KAH7132881.1"/>
    </source>
</evidence>
<protein>
    <recommendedName>
        <fullName evidence="1">2EXR domain-containing protein</fullName>
    </recommendedName>
</protein>
<dbReference type="PANTHER" id="PTHR35910">
    <property type="entry name" value="2EXR DOMAIN-CONTAINING PROTEIN"/>
    <property type="match status" value="1"/>
</dbReference>
<proteinExistence type="predicted"/>
<evidence type="ECO:0000313" key="4">
    <source>
        <dbReference type="Proteomes" id="UP000738349"/>
    </source>
</evidence>
<gene>
    <name evidence="3" type="ORF">EDB81DRAFT_806728</name>
    <name evidence="2" type="ORF">EDB81DRAFT_833166</name>
</gene>
<comment type="caution">
    <text evidence="3">The sequence shown here is derived from an EMBL/GenBank/DDBJ whole genome shotgun (WGS) entry which is preliminary data.</text>
</comment>
<evidence type="ECO:0000313" key="2">
    <source>
        <dbReference type="EMBL" id="KAH7109676.1"/>
    </source>
</evidence>
<evidence type="ECO:0000259" key="1">
    <source>
        <dbReference type="Pfam" id="PF20150"/>
    </source>
</evidence>